<sequence length="168" mass="18316">MHCGRHSACLLLLTGRDGLYCEHHHPNKPIASQSIEKSHIVGTRLLIHAGLAPLRRQPAAHCDLRCTSPYTPRLSEPLLTHSTPFIRCSTRDAMQSGSYMRIVAIWSMPSALLVIQSIREAGSGQPKNTCWKSDAACATINVVCGCRVTHPIAVAVPQTLFPSKICAQ</sequence>
<gene>
    <name evidence="1" type="ORF">CC78DRAFT_48439</name>
</gene>
<comment type="caution">
    <text evidence="1">The sequence shown here is derived from an EMBL/GenBank/DDBJ whole genome shotgun (WGS) entry which is preliminary data.</text>
</comment>
<evidence type="ECO:0000313" key="2">
    <source>
        <dbReference type="Proteomes" id="UP000800093"/>
    </source>
</evidence>
<dbReference type="EMBL" id="ML986589">
    <property type="protein sequence ID" value="KAF2267816.1"/>
    <property type="molecule type" value="Genomic_DNA"/>
</dbReference>
<reference evidence="2" key="1">
    <citation type="journal article" date="2020" name="Stud. Mycol.">
        <title>101 Dothideomycetes genomes: A test case for predicting lifestyles and emergence of pathogens.</title>
        <authorList>
            <person name="Haridas S."/>
            <person name="Albert R."/>
            <person name="Binder M."/>
            <person name="Bloem J."/>
            <person name="LaButti K."/>
            <person name="Salamov A."/>
            <person name="Andreopoulos B."/>
            <person name="Baker S."/>
            <person name="Barry K."/>
            <person name="Bills G."/>
            <person name="Bluhm B."/>
            <person name="Cannon C."/>
            <person name="Castanera R."/>
            <person name="Culley D."/>
            <person name="Daum C."/>
            <person name="Ezra D."/>
            <person name="Gonzalez J."/>
            <person name="Henrissat B."/>
            <person name="Kuo A."/>
            <person name="Liang C."/>
            <person name="Lipzen A."/>
            <person name="Lutzoni F."/>
            <person name="Magnuson J."/>
            <person name="Mondo S."/>
            <person name="Nolan M."/>
            <person name="Ohm R."/>
            <person name="Pangilinan J."/>
            <person name="Park H.-J."/>
            <person name="Ramirez L."/>
            <person name="Alfaro M."/>
            <person name="Sun H."/>
            <person name="Tritt A."/>
            <person name="Yoshinaga Y."/>
            <person name="Zwiers L.-H."/>
            <person name="Turgeon B."/>
            <person name="Goodwin S."/>
            <person name="Spatafora J."/>
            <person name="Crous P."/>
            <person name="Grigoriev I."/>
        </authorList>
    </citation>
    <scope>NUCLEOTIDE SEQUENCE [LARGE SCALE GENOMIC DNA]</scope>
    <source>
        <strain evidence="2">CBS 304.66</strain>
    </source>
</reference>
<dbReference type="AlphaFoldDB" id="A0A9P4KGP2"/>
<organism evidence="1 2">
    <name type="scientific">Lojkania enalia</name>
    <dbReference type="NCBI Taxonomy" id="147567"/>
    <lineage>
        <taxon>Eukaryota</taxon>
        <taxon>Fungi</taxon>
        <taxon>Dikarya</taxon>
        <taxon>Ascomycota</taxon>
        <taxon>Pezizomycotina</taxon>
        <taxon>Dothideomycetes</taxon>
        <taxon>Pleosporomycetidae</taxon>
        <taxon>Pleosporales</taxon>
        <taxon>Pleosporales incertae sedis</taxon>
        <taxon>Lojkania</taxon>
    </lineage>
</organism>
<name>A0A9P4KGP2_9PLEO</name>
<keyword evidence="2" id="KW-1185">Reference proteome</keyword>
<accession>A0A9P4KGP2</accession>
<dbReference type="Proteomes" id="UP000800093">
    <property type="component" value="Unassembled WGS sequence"/>
</dbReference>
<protein>
    <submittedName>
        <fullName evidence="1">Uncharacterized protein</fullName>
    </submittedName>
</protein>
<proteinExistence type="predicted"/>
<evidence type="ECO:0000313" key="1">
    <source>
        <dbReference type="EMBL" id="KAF2267816.1"/>
    </source>
</evidence>